<keyword evidence="2" id="KW-0472">Membrane</keyword>
<dbReference type="RefSeq" id="WP_344947491.1">
    <property type="nucleotide sequence ID" value="NZ_BAAAZR010000028.1"/>
</dbReference>
<keyword evidence="5" id="KW-1185">Reference proteome</keyword>
<evidence type="ECO:0000313" key="5">
    <source>
        <dbReference type="Proteomes" id="UP001500888"/>
    </source>
</evidence>
<feature type="domain" description="FtsX extracellular" evidence="3">
    <location>
        <begin position="209"/>
        <end position="292"/>
    </location>
</feature>
<evidence type="ECO:0000259" key="3">
    <source>
        <dbReference type="Pfam" id="PF18075"/>
    </source>
</evidence>
<dbReference type="EMBL" id="BAAAZR010000028">
    <property type="protein sequence ID" value="GAA3830669.1"/>
    <property type="molecule type" value="Genomic_DNA"/>
</dbReference>
<sequence length="293" mass="32001">MDRSEEPPSAEELSFGGDTDREERASAHRGPLALGVAALVLLGVLGGGAWYLRDQSRRPLPPPDTPVPEQLNFQVAICDEGIARCQTDDGRVIGDAPRIEAALRAIPEIASVRFVSARSTYQRWRDSPDRAPGPDTGFTLTWADFINTFDGTLRRSADYPAVAAKVMTIPGVQDITRKPTDFWAGKADATVILCGRGVARVCESIAGRQATDEQKQAIVDRIHDVDGVEKIYFEDRAHALMLRQRSHPEGTAGEPTPLLDQMRESFRVKTSTPEAAEAVRNAVKELPGVECVE</sequence>
<name>A0ABP7IZ09_9ACTN</name>
<dbReference type="Pfam" id="PF18075">
    <property type="entry name" value="FtsX_ECD"/>
    <property type="match status" value="1"/>
</dbReference>
<evidence type="ECO:0000256" key="1">
    <source>
        <dbReference type="SAM" id="MobiDB-lite"/>
    </source>
</evidence>
<dbReference type="Proteomes" id="UP001500888">
    <property type="component" value="Unassembled WGS sequence"/>
</dbReference>
<dbReference type="Gene3D" id="3.30.70.3040">
    <property type="match status" value="2"/>
</dbReference>
<accession>A0ABP7IZ09</accession>
<dbReference type="InterPro" id="IPR040690">
    <property type="entry name" value="FtsX_ECD"/>
</dbReference>
<reference evidence="5" key="1">
    <citation type="journal article" date="2019" name="Int. J. Syst. Evol. Microbiol.">
        <title>The Global Catalogue of Microorganisms (GCM) 10K type strain sequencing project: providing services to taxonomists for standard genome sequencing and annotation.</title>
        <authorList>
            <consortium name="The Broad Institute Genomics Platform"/>
            <consortium name="The Broad Institute Genome Sequencing Center for Infectious Disease"/>
            <person name="Wu L."/>
            <person name="Ma J."/>
        </authorList>
    </citation>
    <scope>NUCLEOTIDE SEQUENCE [LARGE SCALE GENOMIC DNA]</scope>
    <source>
        <strain evidence="5">JCM 16908</strain>
    </source>
</reference>
<keyword evidence="2" id="KW-1133">Transmembrane helix</keyword>
<organism evidence="4 5">
    <name type="scientific">Sphaerisporangium flaviroseum</name>
    <dbReference type="NCBI Taxonomy" id="509199"/>
    <lineage>
        <taxon>Bacteria</taxon>
        <taxon>Bacillati</taxon>
        <taxon>Actinomycetota</taxon>
        <taxon>Actinomycetes</taxon>
        <taxon>Streptosporangiales</taxon>
        <taxon>Streptosporangiaceae</taxon>
        <taxon>Sphaerisporangium</taxon>
    </lineage>
</organism>
<protein>
    <recommendedName>
        <fullName evidence="3">FtsX extracellular domain-containing protein</fullName>
    </recommendedName>
</protein>
<gene>
    <name evidence="4" type="ORF">GCM10022226_59410</name>
</gene>
<feature type="transmembrane region" description="Helical" evidence="2">
    <location>
        <begin position="32"/>
        <end position="52"/>
    </location>
</feature>
<keyword evidence="2" id="KW-0812">Transmembrane</keyword>
<feature type="region of interest" description="Disordered" evidence="1">
    <location>
        <begin position="1"/>
        <end position="27"/>
    </location>
</feature>
<proteinExistence type="predicted"/>
<evidence type="ECO:0000256" key="2">
    <source>
        <dbReference type="SAM" id="Phobius"/>
    </source>
</evidence>
<evidence type="ECO:0000313" key="4">
    <source>
        <dbReference type="EMBL" id="GAA3830669.1"/>
    </source>
</evidence>
<comment type="caution">
    <text evidence="4">The sequence shown here is derived from an EMBL/GenBank/DDBJ whole genome shotgun (WGS) entry which is preliminary data.</text>
</comment>